<keyword evidence="4" id="KW-1185">Reference proteome</keyword>
<dbReference type="PROSITE" id="PS51677">
    <property type="entry name" value="NODB"/>
    <property type="match status" value="1"/>
</dbReference>
<protein>
    <submittedName>
        <fullName evidence="3">Polysaccharide deacetylase familiy protein</fullName>
    </submittedName>
</protein>
<evidence type="ECO:0000256" key="1">
    <source>
        <dbReference type="SAM" id="SignalP"/>
    </source>
</evidence>
<evidence type="ECO:0000313" key="4">
    <source>
        <dbReference type="Proteomes" id="UP000624709"/>
    </source>
</evidence>
<dbReference type="Gene3D" id="3.20.20.370">
    <property type="entry name" value="Glycoside hydrolase/deacetylase"/>
    <property type="match status" value="1"/>
</dbReference>
<dbReference type="InterPro" id="IPR002509">
    <property type="entry name" value="NODB_dom"/>
</dbReference>
<keyword evidence="1" id="KW-0732">Signal</keyword>
<dbReference type="Proteomes" id="UP000624709">
    <property type="component" value="Unassembled WGS sequence"/>
</dbReference>
<proteinExistence type="predicted"/>
<dbReference type="SUPFAM" id="SSF88713">
    <property type="entry name" value="Glycoside hydrolase/deacetylase"/>
    <property type="match status" value="1"/>
</dbReference>
<feature type="signal peptide" evidence="1">
    <location>
        <begin position="1"/>
        <end position="24"/>
    </location>
</feature>
<dbReference type="RefSeq" id="WP_203830081.1">
    <property type="nucleotide sequence ID" value="NZ_BAAATY010000052.1"/>
</dbReference>
<gene>
    <name evidence="3" type="ORF">Apa02nite_084720</name>
</gene>
<feature type="chain" id="PRO_5045361024" evidence="1">
    <location>
        <begin position="25"/>
        <end position="246"/>
    </location>
</feature>
<sequence>MNLTSTGAGLLAAVAAAHAGPALAAIGPVRRRLFPQLSGIGAPGHVALTFDDGPHPDATPRLLRMLDAHGIRATFFLLGRMAEEHPEVARSVAAEGHEIAIHGYDHRLLIKRGPAETLEDLSRATAAVTAVTGRQPRWWRPPYGVASTAALLGARRLGLTPVLWTAWGRDWTAAATPDSVFRAVRRGLSGGGTILLHDSDHSAAPGAYESMLGALPAILVHCRARGFTVGPLHEHGLDIDLQSVGV</sequence>
<comment type="caution">
    <text evidence="3">The sequence shown here is derived from an EMBL/GenBank/DDBJ whole genome shotgun (WGS) entry which is preliminary data.</text>
</comment>
<evidence type="ECO:0000259" key="2">
    <source>
        <dbReference type="PROSITE" id="PS51677"/>
    </source>
</evidence>
<dbReference type="PANTHER" id="PTHR10587">
    <property type="entry name" value="GLYCOSYL TRANSFERASE-RELATED"/>
    <property type="match status" value="1"/>
</dbReference>
<name>A0ABQ4BNX5_9ACTN</name>
<organism evidence="3 4">
    <name type="scientific">Actinoplanes palleronii</name>
    <dbReference type="NCBI Taxonomy" id="113570"/>
    <lineage>
        <taxon>Bacteria</taxon>
        <taxon>Bacillati</taxon>
        <taxon>Actinomycetota</taxon>
        <taxon>Actinomycetes</taxon>
        <taxon>Micromonosporales</taxon>
        <taxon>Micromonosporaceae</taxon>
        <taxon>Actinoplanes</taxon>
    </lineage>
</organism>
<evidence type="ECO:0000313" key="3">
    <source>
        <dbReference type="EMBL" id="GIE72364.1"/>
    </source>
</evidence>
<dbReference type="EMBL" id="BOMS01000143">
    <property type="protein sequence ID" value="GIE72364.1"/>
    <property type="molecule type" value="Genomic_DNA"/>
</dbReference>
<dbReference type="PANTHER" id="PTHR10587:SF137">
    <property type="entry name" value="4-DEOXY-4-FORMAMIDO-L-ARABINOSE-PHOSPHOUNDECAPRENOL DEFORMYLASE ARND-RELATED"/>
    <property type="match status" value="1"/>
</dbReference>
<dbReference type="CDD" id="cd10959">
    <property type="entry name" value="CE4_NodB_like_3"/>
    <property type="match status" value="1"/>
</dbReference>
<accession>A0ABQ4BNX5</accession>
<reference evidence="3 4" key="1">
    <citation type="submission" date="2021-01" db="EMBL/GenBank/DDBJ databases">
        <title>Whole genome shotgun sequence of Actinoplanes palleronii NBRC 14916.</title>
        <authorList>
            <person name="Komaki H."/>
            <person name="Tamura T."/>
        </authorList>
    </citation>
    <scope>NUCLEOTIDE SEQUENCE [LARGE SCALE GENOMIC DNA]</scope>
    <source>
        <strain evidence="3 4">NBRC 14916</strain>
    </source>
</reference>
<dbReference type="InterPro" id="IPR011330">
    <property type="entry name" value="Glyco_hydro/deAcase_b/a-brl"/>
</dbReference>
<dbReference type="InterPro" id="IPR050248">
    <property type="entry name" value="Polysacc_deacetylase_ArnD"/>
</dbReference>
<dbReference type="Pfam" id="PF01522">
    <property type="entry name" value="Polysacc_deac_1"/>
    <property type="match status" value="1"/>
</dbReference>
<feature type="domain" description="NodB homology" evidence="2">
    <location>
        <begin position="44"/>
        <end position="230"/>
    </location>
</feature>